<dbReference type="PROSITE" id="PS50893">
    <property type="entry name" value="ABC_TRANSPORTER_2"/>
    <property type="match status" value="2"/>
</dbReference>
<reference evidence="18 19" key="1">
    <citation type="submission" date="2023-03" db="EMBL/GenBank/DDBJ databases">
        <title>WGS of Gossypium arboreum.</title>
        <authorList>
            <person name="Yu D."/>
        </authorList>
    </citation>
    <scope>NUCLEOTIDE SEQUENCE [LARGE SCALE GENOMIC DNA]</scope>
    <source>
        <tissue evidence="18">Leaf</tissue>
    </source>
</reference>
<dbReference type="Pfam" id="PF14510">
    <property type="entry name" value="ABC_trans_N"/>
    <property type="match status" value="1"/>
</dbReference>
<dbReference type="Pfam" id="PF08370">
    <property type="entry name" value="PDR_assoc"/>
    <property type="match status" value="1"/>
</dbReference>
<feature type="transmembrane region" description="Helical" evidence="16">
    <location>
        <begin position="2040"/>
        <end position="2059"/>
    </location>
</feature>
<keyword evidence="8 16" id="KW-0812">Transmembrane</keyword>
<dbReference type="InterPro" id="IPR027417">
    <property type="entry name" value="P-loop_NTPase"/>
</dbReference>
<keyword evidence="6" id="KW-0813">Transport</keyword>
<feature type="transmembrane region" description="Helical" evidence="16">
    <location>
        <begin position="1899"/>
        <end position="1917"/>
    </location>
</feature>
<name>A0ABR0P7H2_GOSAR</name>
<feature type="transmembrane region" description="Helical" evidence="16">
    <location>
        <begin position="2009"/>
        <end position="2028"/>
    </location>
</feature>
<feature type="region of interest" description="Disordered" evidence="15">
    <location>
        <begin position="1505"/>
        <end position="1528"/>
    </location>
</feature>
<comment type="pathway">
    <text evidence="3">Protein modification; protein ubiquitination.</text>
</comment>
<feature type="transmembrane region" description="Helical" evidence="16">
    <location>
        <begin position="1929"/>
        <end position="1953"/>
    </location>
</feature>
<evidence type="ECO:0000256" key="12">
    <source>
        <dbReference type="ARBA" id="ARBA00022840"/>
    </source>
</evidence>
<evidence type="ECO:0000256" key="14">
    <source>
        <dbReference type="ARBA" id="ARBA00023136"/>
    </source>
</evidence>
<keyword evidence="9" id="KW-0677">Repeat</keyword>
<dbReference type="InterPro" id="IPR029481">
    <property type="entry name" value="ABC_trans_N"/>
</dbReference>
<protein>
    <recommendedName>
        <fullName evidence="5">RING-type E3 ubiquitin transferase</fullName>
        <ecNumber evidence="5">2.3.2.27</ecNumber>
    </recommendedName>
</protein>
<feature type="transmembrane region" description="Helical" evidence="16">
    <location>
        <begin position="1973"/>
        <end position="1997"/>
    </location>
</feature>
<feature type="transmembrane region" description="Helical" evidence="16">
    <location>
        <begin position="2066"/>
        <end position="2084"/>
    </location>
</feature>
<dbReference type="Gene3D" id="3.40.50.300">
    <property type="entry name" value="P-loop containing nucleotide triphosphate hydrolases"/>
    <property type="match status" value="2"/>
</dbReference>
<evidence type="ECO:0000256" key="7">
    <source>
        <dbReference type="ARBA" id="ARBA00022679"/>
    </source>
</evidence>
<comment type="catalytic activity">
    <reaction evidence="1">
        <text>S-ubiquitinyl-[E2 ubiquitin-conjugating enzyme]-L-cysteine + [acceptor protein]-L-lysine = [E2 ubiquitin-conjugating enzyme]-L-cysteine + N(6)-ubiquitinyl-[acceptor protein]-L-lysine.</text>
        <dbReference type="EC" id="2.3.2.27"/>
    </reaction>
</comment>
<feature type="domain" description="ABC transporter" evidence="17">
    <location>
        <begin position="850"/>
        <end position="1113"/>
    </location>
</feature>
<feature type="transmembrane region" description="Helical" evidence="16">
    <location>
        <begin position="1242"/>
        <end position="1262"/>
    </location>
</feature>
<evidence type="ECO:0000256" key="9">
    <source>
        <dbReference type="ARBA" id="ARBA00022737"/>
    </source>
</evidence>
<evidence type="ECO:0000313" key="18">
    <source>
        <dbReference type="EMBL" id="KAK5817122.1"/>
    </source>
</evidence>
<dbReference type="EC" id="2.3.2.27" evidence="5"/>
<keyword evidence="14 16" id="KW-0472">Membrane</keyword>
<dbReference type="Pfam" id="PF11145">
    <property type="entry name" value="DUF2921"/>
    <property type="match status" value="1"/>
</dbReference>
<dbReference type="EMBL" id="JARKNE010000007">
    <property type="protein sequence ID" value="KAK5817122.1"/>
    <property type="molecule type" value="Genomic_DNA"/>
</dbReference>
<evidence type="ECO:0000256" key="4">
    <source>
        <dbReference type="ARBA" id="ARBA00006012"/>
    </source>
</evidence>
<dbReference type="InterPro" id="IPR021319">
    <property type="entry name" value="DUF2921"/>
</dbReference>
<keyword evidence="19" id="KW-1185">Reference proteome</keyword>
<feature type="transmembrane region" description="Helical" evidence="16">
    <location>
        <begin position="1327"/>
        <end position="1348"/>
    </location>
</feature>
<evidence type="ECO:0000256" key="15">
    <source>
        <dbReference type="SAM" id="MobiDB-lite"/>
    </source>
</evidence>
<evidence type="ECO:0000259" key="17">
    <source>
        <dbReference type="PROSITE" id="PS50893"/>
    </source>
</evidence>
<feature type="transmembrane region" description="Helical" evidence="16">
    <location>
        <begin position="2116"/>
        <end position="2137"/>
    </location>
</feature>
<evidence type="ECO:0000256" key="11">
    <source>
        <dbReference type="ARBA" id="ARBA00022786"/>
    </source>
</evidence>
<dbReference type="InterPro" id="IPR043926">
    <property type="entry name" value="ABCG_dom"/>
</dbReference>
<feature type="transmembrane region" description="Helical" evidence="16">
    <location>
        <begin position="1208"/>
        <end position="1230"/>
    </location>
</feature>
<feature type="transmembrane region" description="Helical" evidence="16">
    <location>
        <begin position="569"/>
        <end position="588"/>
    </location>
</feature>
<dbReference type="InterPro" id="IPR034001">
    <property type="entry name" value="ABCG_PDR_1"/>
</dbReference>
<evidence type="ECO:0000256" key="16">
    <source>
        <dbReference type="SAM" id="Phobius"/>
    </source>
</evidence>
<feature type="transmembrane region" description="Helical" evidence="16">
    <location>
        <begin position="668"/>
        <end position="691"/>
    </location>
</feature>
<dbReference type="SMART" id="SM00382">
    <property type="entry name" value="AAA"/>
    <property type="match status" value="2"/>
</dbReference>
<evidence type="ECO:0000256" key="10">
    <source>
        <dbReference type="ARBA" id="ARBA00022741"/>
    </source>
</evidence>
<dbReference type="InterPro" id="IPR034003">
    <property type="entry name" value="ABCG_PDR_2"/>
</dbReference>
<feature type="domain" description="ABC transporter" evidence="17">
    <location>
        <begin position="1550"/>
        <end position="1802"/>
    </location>
</feature>
<comment type="similarity">
    <text evidence="4">Belongs to the ABC transporter superfamily. ABCG family. PDR (TC 3.A.1.205) subfamily.</text>
</comment>
<dbReference type="InterPro" id="IPR013525">
    <property type="entry name" value="ABC2_TM"/>
</dbReference>
<evidence type="ECO:0000256" key="13">
    <source>
        <dbReference type="ARBA" id="ARBA00022989"/>
    </source>
</evidence>
<gene>
    <name evidence="18" type="ORF">PVK06_022045</name>
</gene>
<keyword evidence="7" id="KW-0808">Transferase</keyword>
<dbReference type="InterPro" id="IPR003593">
    <property type="entry name" value="AAA+_ATPase"/>
</dbReference>
<feature type="transmembrane region" description="Helical" evidence="16">
    <location>
        <begin position="1282"/>
        <end position="1315"/>
    </location>
</feature>
<evidence type="ECO:0000256" key="5">
    <source>
        <dbReference type="ARBA" id="ARBA00012483"/>
    </source>
</evidence>
<feature type="transmembrane region" description="Helical" evidence="16">
    <location>
        <begin position="627"/>
        <end position="648"/>
    </location>
</feature>
<dbReference type="PANTHER" id="PTHR48040:SF45">
    <property type="entry name" value="PLEIOTROPIC DRUG RESISTANCE PROTEIN 1-LIKE"/>
    <property type="match status" value="1"/>
</dbReference>
<organism evidence="18 19">
    <name type="scientific">Gossypium arboreum</name>
    <name type="common">Tree cotton</name>
    <name type="synonym">Gossypium nanking</name>
    <dbReference type="NCBI Taxonomy" id="29729"/>
    <lineage>
        <taxon>Eukaryota</taxon>
        <taxon>Viridiplantae</taxon>
        <taxon>Streptophyta</taxon>
        <taxon>Embryophyta</taxon>
        <taxon>Tracheophyta</taxon>
        <taxon>Spermatophyta</taxon>
        <taxon>Magnoliopsida</taxon>
        <taxon>eudicotyledons</taxon>
        <taxon>Gunneridae</taxon>
        <taxon>Pentapetalae</taxon>
        <taxon>rosids</taxon>
        <taxon>malvids</taxon>
        <taxon>Malvales</taxon>
        <taxon>Malvaceae</taxon>
        <taxon>Malvoideae</taxon>
        <taxon>Gossypium</taxon>
    </lineage>
</organism>
<evidence type="ECO:0000256" key="1">
    <source>
        <dbReference type="ARBA" id="ARBA00000900"/>
    </source>
</evidence>
<feature type="transmembrane region" description="Helical" evidence="16">
    <location>
        <begin position="1354"/>
        <end position="1374"/>
    </location>
</feature>
<dbReference type="InterPro" id="IPR013581">
    <property type="entry name" value="PDR_assoc"/>
</dbReference>
<proteinExistence type="inferred from homology"/>
<feature type="transmembrane region" description="Helical" evidence="16">
    <location>
        <begin position="600"/>
        <end position="621"/>
    </location>
</feature>
<dbReference type="Pfam" id="PF01061">
    <property type="entry name" value="ABC2_membrane"/>
    <property type="match status" value="2"/>
</dbReference>
<evidence type="ECO:0000313" key="19">
    <source>
        <dbReference type="Proteomes" id="UP001358586"/>
    </source>
</evidence>
<dbReference type="InterPro" id="IPR003439">
    <property type="entry name" value="ABC_transporter-like_ATP-bd"/>
</dbReference>
<dbReference type="CDD" id="cd03232">
    <property type="entry name" value="ABCG_PDR_domain2"/>
    <property type="match status" value="1"/>
</dbReference>
<accession>A0ABR0P7H2</accession>
<dbReference type="PANTHER" id="PTHR48040">
    <property type="entry name" value="PLEIOTROPIC DRUG RESISTANCE PROTEIN 1-LIKE ISOFORM X1"/>
    <property type="match status" value="1"/>
</dbReference>
<keyword evidence="11" id="KW-0833">Ubl conjugation pathway</keyword>
<dbReference type="SUPFAM" id="SSF52540">
    <property type="entry name" value="P-loop containing nucleoside triphosphate hydrolases"/>
    <property type="match status" value="2"/>
</dbReference>
<dbReference type="Pfam" id="PF19055">
    <property type="entry name" value="ABC2_membrane_7"/>
    <property type="match status" value="1"/>
</dbReference>
<dbReference type="Pfam" id="PF25333">
    <property type="entry name" value="DUF2921_N"/>
    <property type="match status" value="3"/>
</dbReference>
<dbReference type="Pfam" id="PF00005">
    <property type="entry name" value="ABC_tran"/>
    <property type="match status" value="2"/>
</dbReference>
<keyword evidence="13 16" id="KW-1133">Transmembrane helix</keyword>
<evidence type="ECO:0000256" key="6">
    <source>
        <dbReference type="ARBA" id="ARBA00022448"/>
    </source>
</evidence>
<keyword evidence="10" id="KW-0547">Nucleotide-binding</keyword>
<comment type="subcellular location">
    <subcellularLocation>
        <location evidence="2">Endomembrane system</location>
        <topology evidence="2">Multi-pass membrane protein</topology>
    </subcellularLocation>
</comment>
<sequence>MGAFVTLQGISNGWLPKGRQFYATLRIRPDPTGFFNRHCIQPVYRYRKALQLFSNLSSELKPDVNRGSRLKNELSFYLSDWEQETDKAPLIQFDDNGNLESSQPPTSLLKLASFEVKDANSIQQLQNTVNLGGALSVGISKDWSFSYGGIEYNMNPGSSVVKIVFEGVYMEIEDNGEERLMCLVGSLTSTLPCTDTCDNDVFWALQTGHVPIYNHRNICFLQDDQVLLVLRYPKIFNLTQKAIYGEMTSLNEQGGQRFNSSDKNQIHGKLGSFVLEKEMQATGSTLAVEGIWNSSSGQLSMVGCQETVDSRLEGCNYMISMYFPCSFSIKQRSFLFGTISNVKKDTGLDNPLYFSAMQRINTRDFIKYLSYNYSMIKLQWLFKYPALKDAEEPLSQLYQLASNLALYGSVVPDDQLIVGPESRVLIHIEVLSLGPLSGWSEPNLVKGNLSHKPVITKDESQKEHKQTTYKDVSELSLEGVYNPSFGEMHLVGCRKALVKSIDIERGQDCLISVKIQYPPLNLQWWKKSITKITINSQRKVDDPLYFNLINIHVHSSYYLDYFEADTQRVYFETIIDSLLFTMSIAIIWNQLFYMKVNSDIVPYISTTMLASQFLGYSLPLICNAKVIFEKALLLVMLLLITRLVYMVIESRSKTMSEGSSKLRYASGFLILLVGHEWQTWMAVMVDLVYFLQDFFLAPQIISNGLIARRTERNMSMEIGHYRTCSTMSGSRVQEEDDEEALKWAALERLPTYDRARKGVLHGVLGDLKEIDLRKLGFQESKELLNRFIKDADKHEEFLKNIKQRIDRVSLNLPTIEVRFEDINVQGEAYVGSRALPTISNSLFNIIEGVGHYLHILSSHKKKFSILRDVSGIIKPGRLTLLLGPPGSGKTTLLQALTGKLDPLVKFSGKVTYNGHEMHEFVPQRTSAYISQYDIHLPQLTVRETMAFSAKCQGVGTGYDMLTELLRREKELNIRPDPYIDALMKVKLMKTVKILGLEVCADTIVGDAMMRGVSGGQKKRVTTGEMLVGPVGALFMDNISTGLDSSTTYQIVNCIKQSIHIFNKTAIISLLQPPPETFELFDDIILLSEGRIVYQGPREYVLNFFESMGFKCPERKGVADYLQEVTSRKDQGQYWFRHETPYRFVSVNEFAEAFESFHIGLDIKNQLAVPFDRSKNHPAALTKTRYGANKMELMKACLSREVILMKRNVFLHGFKIFQLELGAVIVATVFVEARKHHSTIADGTVYLGALFFVLNTINFTGFFELPLTIDKLPVFYKQRDRLFYPSWAFSLPTAVLGIFISMFEVAVWIAITYYVIGFDPNITRMLKQYLVLVMSGQMSYALFRCLAALTRDHVVANTAGCLSVMWLLIFGGFILSRGIINRSDIYSVTYMAFNMSLHLAENMPNWLIWGYWTSPLMYVQTAISVNEFLGHAWNKALNGTKETVGVAVLKARGVFTNPNWYWISIVALIGFIFLFNAISALAFAYLDEYGKSQAVFLSEESTKEDTTMASEGDGTLLNKSNSKTKRASRNAVAVHNYQEKGMLLPFTPLSVTFENITYSVDMPKGMRSQGVLDDRLMLLNQVSGAFRPGVLTALMGVSGAGKTTLLDVLAGRKNSGYTEGNITVSGYQKKQDTFARVTGYCEQNDIHSPLVTVYETLLYSAWLRLPHDIDPESRELFVEEVMELIELKSLRDALVGFPNVNGLSIEQRKRLTIAVELVANPSIIFMDEPTSGLDARAAAIVMRTVRNTVDTGRTVVCTIHQPSIDIFESFDELFLLTRGGEEIYFGPLGRMSSHLIKYFEDINGVSKIKEGYNPATWVLEVTTRPQEEILGVKFADVYKRSDLYRRNKALISELSTPPPGSHDLHFPTKYAQPYLTQFIACLWKQHRSYWRNTSYNAVRIYFSTAMSIIFGVLFWNLGSKRGTKQDLFNAMGAMYTAITFMGTQSAASVRPVIIAERTVFYRERAAGFYSALPYAFAQVAIEIPYTIAQVAIYGIIVYAMMGFQWTASKFFLNTFIMFITVLLYIYYGIMVVSASPNQPTAAVLSGIFYTMWSLFSGFIIPRPRIVVWWRWYAWVCPVSWSMWGMTTSQYGDLQNKLETGETVAQFVEDYFGFRHDWLWIVCLVLIGFTLLFASVFAFSMKFFNFQKR</sequence>
<feature type="transmembrane region" description="Helical" evidence="16">
    <location>
        <begin position="1459"/>
        <end position="1485"/>
    </location>
</feature>
<dbReference type="InterPro" id="IPR057425">
    <property type="entry name" value="DUF2921_N"/>
</dbReference>
<keyword evidence="12" id="KW-0067">ATP-binding</keyword>
<dbReference type="Proteomes" id="UP001358586">
    <property type="component" value="Chromosome 7"/>
</dbReference>
<evidence type="ECO:0000256" key="8">
    <source>
        <dbReference type="ARBA" id="ARBA00022692"/>
    </source>
</evidence>
<dbReference type="CDD" id="cd03233">
    <property type="entry name" value="ABCG_PDR_domain1"/>
    <property type="match status" value="1"/>
</dbReference>
<comment type="caution">
    <text evidence="18">The sequence shown here is derived from an EMBL/GenBank/DDBJ whole genome shotgun (WGS) entry which is preliminary data.</text>
</comment>
<evidence type="ECO:0000256" key="2">
    <source>
        <dbReference type="ARBA" id="ARBA00004127"/>
    </source>
</evidence>
<evidence type="ECO:0000256" key="3">
    <source>
        <dbReference type="ARBA" id="ARBA00004906"/>
    </source>
</evidence>